<keyword evidence="3" id="KW-1185">Reference proteome</keyword>
<dbReference type="AlphaFoldDB" id="A0A0R0DQK2"/>
<dbReference type="PATRIC" id="fig|659018.3.peg.1883"/>
<dbReference type="STRING" id="659018.ABB34_09320"/>
<feature type="transmembrane region" description="Helical" evidence="1">
    <location>
        <begin position="67"/>
        <end position="87"/>
    </location>
</feature>
<accession>A0A0R0DQK2</accession>
<sequence>MVGTIDRQISISGWALVASGFWLTAMLGGWPLLRSPWLAGSIALIVTGLAWDGLSDRVLPDMMAGRTVLQAGIKGGLFLAVAVLMVLKPA</sequence>
<protein>
    <submittedName>
        <fullName evidence="2">Uncharacterized protein</fullName>
    </submittedName>
</protein>
<proteinExistence type="predicted"/>
<evidence type="ECO:0000313" key="3">
    <source>
        <dbReference type="Proteomes" id="UP000050940"/>
    </source>
</evidence>
<comment type="caution">
    <text evidence="2">The sequence shown here is derived from an EMBL/GenBank/DDBJ whole genome shotgun (WGS) entry which is preliminary data.</text>
</comment>
<keyword evidence="1" id="KW-1133">Transmembrane helix</keyword>
<dbReference type="Proteomes" id="UP000050940">
    <property type="component" value="Unassembled WGS sequence"/>
</dbReference>
<organism evidence="2 3">
    <name type="scientific">Stenotrophomonas daejeonensis</name>
    <dbReference type="NCBI Taxonomy" id="659018"/>
    <lineage>
        <taxon>Bacteria</taxon>
        <taxon>Pseudomonadati</taxon>
        <taxon>Pseudomonadota</taxon>
        <taxon>Gammaproteobacteria</taxon>
        <taxon>Lysobacterales</taxon>
        <taxon>Lysobacteraceae</taxon>
        <taxon>Stenotrophomonas</taxon>
    </lineage>
</organism>
<keyword evidence="1" id="KW-0812">Transmembrane</keyword>
<reference evidence="2 3" key="1">
    <citation type="submission" date="2015-05" db="EMBL/GenBank/DDBJ databases">
        <title>Genome sequencing and analysis of members of genus Stenotrophomonas.</title>
        <authorList>
            <person name="Patil P.P."/>
            <person name="Midha S."/>
            <person name="Patil P.B."/>
        </authorList>
    </citation>
    <scope>NUCLEOTIDE SEQUENCE [LARGE SCALE GENOMIC DNA]</scope>
    <source>
        <strain evidence="2 3">JCM 16244</strain>
    </source>
</reference>
<evidence type="ECO:0000313" key="2">
    <source>
        <dbReference type="EMBL" id="KRG84377.1"/>
    </source>
</evidence>
<gene>
    <name evidence="2" type="ORF">ABB34_09320</name>
</gene>
<feature type="transmembrane region" description="Helical" evidence="1">
    <location>
        <begin position="12"/>
        <end position="31"/>
    </location>
</feature>
<name>A0A0R0DQK2_9GAMM</name>
<feature type="transmembrane region" description="Helical" evidence="1">
    <location>
        <begin position="37"/>
        <end position="55"/>
    </location>
</feature>
<evidence type="ECO:0000256" key="1">
    <source>
        <dbReference type="SAM" id="Phobius"/>
    </source>
</evidence>
<keyword evidence="1" id="KW-0472">Membrane</keyword>
<dbReference type="EMBL" id="LDJP01000054">
    <property type="protein sequence ID" value="KRG84377.1"/>
    <property type="molecule type" value="Genomic_DNA"/>
</dbReference>